<feature type="chain" id="PRO_5038658357" evidence="3">
    <location>
        <begin position="21"/>
        <end position="505"/>
    </location>
</feature>
<gene>
    <name evidence="4" type="ORF">IAD06_08980</name>
</gene>
<dbReference type="AlphaFoldDB" id="A0A9D1KDX5"/>
<dbReference type="GO" id="GO:0016788">
    <property type="term" value="F:hydrolase activity, acting on ester bonds"/>
    <property type="evidence" value="ECO:0007669"/>
    <property type="project" value="InterPro"/>
</dbReference>
<reference evidence="4" key="2">
    <citation type="journal article" date="2021" name="PeerJ">
        <title>Extensive microbial diversity within the chicken gut microbiome revealed by metagenomics and culture.</title>
        <authorList>
            <person name="Gilroy R."/>
            <person name="Ravi A."/>
            <person name="Getino M."/>
            <person name="Pursley I."/>
            <person name="Horton D.L."/>
            <person name="Alikhan N.F."/>
            <person name="Baker D."/>
            <person name="Gharbi K."/>
            <person name="Hall N."/>
            <person name="Watson M."/>
            <person name="Adriaenssens E.M."/>
            <person name="Foster-Nyarko E."/>
            <person name="Jarju S."/>
            <person name="Secka A."/>
            <person name="Antonio M."/>
            <person name="Oren A."/>
            <person name="Chaudhuri R.R."/>
            <person name="La Ragione R."/>
            <person name="Hildebrand F."/>
            <person name="Pallen M.J."/>
        </authorList>
    </citation>
    <scope>NUCLEOTIDE SEQUENCE</scope>
    <source>
        <strain evidence="4">21143</strain>
    </source>
</reference>
<protein>
    <submittedName>
        <fullName evidence="4">Rhamnogalacturonan acetylesterase</fullName>
    </submittedName>
</protein>
<keyword evidence="2" id="KW-0378">Hydrolase</keyword>
<comment type="caution">
    <text evidence="4">The sequence shown here is derived from an EMBL/GenBank/DDBJ whole genome shotgun (WGS) entry which is preliminary data.</text>
</comment>
<accession>A0A9D1KDX5</accession>
<dbReference type="CDD" id="cd01821">
    <property type="entry name" value="Rhamnogalacturan_acetylesterase_like"/>
    <property type="match status" value="1"/>
</dbReference>
<dbReference type="SUPFAM" id="SSF52266">
    <property type="entry name" value="SGNH hydrolase"/>
    <property type="match status" value="1"/>
</dbReference>
<reference evidence="4" key="1">
    <citation type="submission" date="2020-10" db="EMBL/GenBank/DDBJ databases">
        <authorList>
            <person name="Gilroy R."/>
        </authorList>
    </citation>
    <scope>NUCLEOTIDE SEQUENCE</scope>
    <source>
        <strain evidence="4">21143</strain>
    </source>
</reference>
<dbReference type="InterPro" id="IPR036514">
    <property type="entry name" value="SGNH_hydro_sf"/>
</dbReference>
<dbReference type="Gene3D" id="3.40.50.1110">
    <property type="entry name" value="SGNH hydrolase"/>
    <property type="match status" value="1"/>
</dbReference>
<dbReference type="EMBL" id="DVKT01000066">
    <property type="protein sequence ID" value="HIT40150.1"/>
    <property type="molecule type" value="Genomic_DNA"/>
</dbReference>
<dbReference type="PANTHER" id="PTHR43695:SF1">
    <property type="entry name" value="RHAMNOGALACTURONAN ACETYLESTERASE"/>
    <property type="match status" value="1"/>
</dbReference>
<evidence type="ECO:0000256" key="3">
    <source>
        <dbReference type="SAM" id="SignalP"/>
    </source>
</evidence>
<dbReference type="InterPro" id="IPR001087">
    <property type="entry name" value="GDSL"/>
</dbReference>
<evidence type="ECO:0000256" key="1">
    <source>
        <dbReference type="ARBA" id="ARBA00008668"/>
    </source>
</evidence>
<comment type="similarity">
    <text evidence="1">Belongs to the 'GDSL' lipolytic enzyme family.</text>
</comment>
<keyword evidence="3" id="KW-0732">Signal</keyword>
<name>A0A9D1KDX5_9BACT</name>
<evidence type="ECO:0000313" key="5">
    <source>
        <dbReference type="Proteomes" id="UP000886722"/>
    </source>
</evidence>
<dbReference type="PANTHER" id="PTHR43695">
    <property type="entry name" value="PUTATIVE (AFU_ORTHOLOGUE AFUA_2G17250)-RELATED"/>
    <property type="match status" value="1"/>
</dbReference>
<dbReference type="InterPro" id="IPR037459">
    <property type="entry name" value="RhgT-like"/>
</dbReference>
<sequence>MKKLLFAALALSCILLPAEAKKKVRVHTIGDSTMADYAENTTRTRGWGEMFQEFFSDDVEVMNYARGGRSTRSFINEGLWDKVKANIRKGDYVLIQFAHNDEKGGGTYSDDGRGTDPWGHYKANLERYVNETRESGGNPILVTPIVRRYFMKDGTISAKGCHNLSASPADSTLDYVFVMKQVARDMDVPLIDHTALTKAFVEKLGEKKTVALIYVPTDGTHTQATGAALYAQMVAKELQDMGILKRSVHPETPIVLNPESVNFNTLYVGDEARICFDFVGLALPGSNGKVTITAPEGMTVASSPEAPKSRQIDIEYSDGKLWNQCFYLYFKPTRPGKIDDKVTISCGKIKRTLPVYADCKQISKETPKKIAVKNHTLKGLVEETSGITIEKGAWPADIDESGSRYIDFFVKGLKKSVIVRQVSFTLSGKVAYRVAASKGNDFYPRTDLGENQRAVEGTQQITLPVNITVKPNERLGIRIFPWSTEATDSLHFDIEGFTLEGMEIE</sequence>
<proteinExistence type="inferred from homology"/>
<evidence type="ECO:0000313" key="4">
    <source>
        <dbReference type="EMBL" id="HIT40150.1"/>
    </source>
</evidence>
<organism evidence="4 5">
    <name type="scientific">Candidatus Caccoplasma intestinavium</name>
    <dbReference type="NCBI Taxonomy" id="2840716"/>
    <lineage>
        <taxon>Bacteria</taxon>
        <taxon>Pseudomonadati</taxon>
        <taxon>Bacteroidota</taxon>
        <taxon>Bacteroidia</taxon>
        <taxon>Bacteroidales</taxon>
        <taxon>Bacteroidaceae</taxon>
        <taxon>Bacteroidaceae incertae sedis</taxon>
        <taxon>Candidatus Caccoplasma</taxon>
    </lineage>
</organism>
<dbReference type="Proteomes" id="UP000886722">
    <property type="component" value="Unassembled WGS sequence"/>
</dbReference>
<feature type="signal peptide" evidence="3">
    <location>
        <begin position="1"/>
        <end position="20"/>
    </location>
</feature>
<dbReference type="Pfam" id="PF00657">
    <property type="entry name" value="Lipase_GDSL"/>
    <property type="match status" value="1"/>
</dbReference>
<evidence type="ECO:0000256" key="2">
    <source>
        <dbReference type="ARBA" id="ARBA00022801"/>
    </source>
</evidence>